<gene>
    <name evidence="2" type="ORF">P256_00690</name>
</gene>
<dbReference type="RefSeq" id="WP_023272284.1">
    <property type="nucleotide sequence ID" value="NZ_KI530712.1"/>
</dbReference>
<dbReference type="AlphaFoldDB" id="V2TC91"/>
<protein>
    <recommendedName>
        <fullName evidence="1">Cyanophage baseplate Pam3 plug gp18 domain-containing protein</fullName>
    </recommendedName>
</protein>
<dbReference type="InterPro" id="IPR054252">
    <property type="entry name" value="Pam3_gp18"/>
</dbReference>
<dbReference type="OrthoDB" id="5465444at2"/>
<dbReference type="Proteomes" id="UP000023785">
    <property type="component" value="Unassembled WGS sequence"/>
</dbReference>
<dbReference type="PATRIC" id="fig|1392540.3.peg.671"/>
<evidence type="ECO:0000313" key="3">
    <source>
        <dbReference type="Proteomes" id="UP000023785"/>
    </source>
</evidence>
<name>V2TC91_9GAMM</name>
<dbReference type="eggNOG" id="ENOG50334GX">
    <property type="taxonomic scope" value="Bacteria"/>
</dbReference>
<sequence length="98" mass="11118">MAYFNIPLTSNNQKLNVVLGSTTYKLRLIYRSQKWFLDILDTAENPLVLGIPMVMGDDLLVQHQHVLPGSLYVVNVNDSEAQNFSDLGDKITLYWSDS</sequence>
<dbReference type="EMBL" id="AYER01000003">
    <property type="protein sequence ID" value="ESK40243.1"/>
    <property type="molecule type" value="Genomic_DNA"/>
</dbReference>
<dbReference type="HOGENOM" id="CLU_174128_0_0_6"/>
<accession>V2TC91</accession>
<feature type="domain" description="Cyanophage baseplate Pam3 plug gp18" evidence="1">
    <location>
        <begin position="3"/>
        <end position="97"/>
    </location>
</feature>
<comment type="caution">
    <text evidence="2">The sequence shown here is derived from an EMBL/GenBank/DDBJ whole genome shotgun (WGS) entry which is preliminary data.</text>
</comment>
<dbReference type="Pfam" id="PF22479">
    <property type="entry name" value="Pam3_gp18"/>
    <property type="match status" value="1"/>
</dbReference>
<proteinExistence type="predicted"/>
<dbReference type="STRING" id="1392540.P256_00690"/>
<keyword evidence="3" id="KW-1185">Reference proteome</keyword>
<evidence type="ECO:0000259" key="1">
    <source>
        <dbReference type="Pfam" id="PF22479"/>
    </source>
</evidence>
<organism evidence="2 3">
    <name type="scientific">Acinetobacter nectaris CIP 110549</name>
    <dbReference type="NCBI Taxonomy" id="1392540"/>
    <lineage>
        <taxon>Bacteria</taxon>
        <taxon>Pseudomonadati</taxon>
        <taxon>Pseudomonadota</taxon>
        <taxon>Gammaproteobacteria</taxon>
        <taxon>Moraxellales</taxon>
        <taxon>Moraxellaceae</taxon>
        <taxon>Acinetobacter</taxon>
    </lineage>
</organism>
<reference evidence="2 3" key="1">
    <citation type="submission" date="2013-10" db="EMBL/GenBank/DDBJ databases">
        <title>The Genome Sequence of Acinetobacter nectaris CIP 110549.</title>
        <authorList>
            <consortium name="The Broad Institute Genomics Platform"/>
            <consortium name="The Broad Institute Genome Sequencing Center for Infectious Disease"/>
            <person name="Cerqueira G."/>
            <person name="Feldgarden M."/>
            <person name="Courvalin P."/>
            <person name="Grillot-Courvalin C."/>
            <person name="Clermont D."/>
            <person name="Rocha E."/>
            <person name="Yoon E.-J."/>
            <person name="Nemec A."/>
            <person name="Young S.K."/>
            <person name="Zeng Q."/>
            <person name="Gargeya S."/>
            <person name="Fitzgerald M."/>
            <person name="Abouelleil A."/>
            <person name="Alvarado L."/>
            <person name="Berlin A.M."/>
            <person name="Chapman S.B."/>
            <person name="Gainer-Dewar J."/>
            <person name="Goldberg J."/>
            <person name="Gnerre S."/>
            <person name="Griggs A."/>
            <person name="Gujja S."/>
            <person name="Hansen M."/>
            <person name="Howarth C."/>
            <person name="Imamovic A."/>
            <person name="Ireland A."/>
            <person name="Larimer J."/>
            <person name="McCowan C."/>
            <person name="Murphy C."/>
            <person name="Pearson M."/>
            <person name="Poon T.W."/>
            <person name="Priest M."/>
            <person name="Roberts A."/>
            <person name="Saif S."/>
            <person name="Shea T."/>
            <person name="Sykes S."/>
            <person name="Wortman J."/>
            <person name="Nusbaum C."/>
            <person name="Birren B."/>
        </authorList>
    </citation>
    <scope>NUCLEOTIDE SEQUENCE [LARGE SCALE GENOMIC DNA]</scope>
    <source>
        <strain evidence="2 3">CIP 110549</strain>
    </source>
</reference>
<evidence type="ECO:0000313" key="2">
    <source>
        <dbReference type="EMBL" id="ESK40243.1"/>
    </source>
</evidence>